<protein>
    <submittedName>
        <fullName evidence="2">Uncharacterized protein</fullName>
    </submittedName>
</protein>
<reference evidence="2" key="1">
    <citation type="submission" date="2024-06" db="EMBL/GenBank/DDBJ databases">
        <title>The genome sequences of Kitasatospora sp. strain HUAS MG31.</title>
        <authorList>
            <person name="Mo P."/>
        </authorList>
    </citation>
    <scope>NUCLEOTIDE SEQUENCE</scope>
    <source>
        <strain evidence="2">HUAS MG31</strain>
    </source>
</reference>
<feature type="region of interest" description="Disordered" evidence="1">
    <location>
        <begin position="1"/>
        <end position="22"/>
    </location>
</feature>
<proteinExistence type="predicted"/>
<name>A0AAU8JSN9_9ACTN</name>
<dbReference type="AlphaFoldDB" id="A0AAU8JSN9"/>
<evidence type="ECO:0000256" key="1">
    <source>
        <dbReference type="SAM" id="MobiDB-lite"/>
    </source>
</evidence>
<accession>A0AAU8JSN9</accession>
<organism evidence="2">
    <name type="scientific">Kitasatospora camelliae</name>
    <dbReference type="NCBI Taxonomy" id="3156397"/>
    <lineage>
        <taxon>Bacteria</taxon>
        <taxon>Bacillati</taxon>
        <taxon>Actinomycetota</taxon>
        <taxon>Actinomycetes</taxon>
        <taxon>Kitasatosporales</taxon>
        <taxon>Streptomycetaceae</taxon>
        <taxon>Kitasatospora</taxon>
    </lineage>
</organism>
<dbReference type="KEGG" id="kcm:ABWK59_04070"/>
<gene>
    <name evidence="2" type="ORF">ABWK59_04070</name>
</gene>
<evidence type="ECO:0000313" key="2">
    <source>
        <dbReference type="EMBL" id="XCM78168.1"/>
    </source>
</evidence>
<sequence>MASGRSGRPYPAYGPEATGWQPPAAEVRPVYQPVEIRRADGTWTVGRINAWWEPAEGEPWCRVRPLGRGESPAWMRFDPASLLLLPVGGT</sequence>
<dbReference type="EMBL" id="CP159872">
    <property type="protein sequence ID" value="XCM78168.1"/>
    <property type="molecule type" value="Genomic_DNA"/>
</dbReference>
<dbReference type="RefSeq" id="WP_354637911.1">
    <property type="nucleotide sequence ID" value="NZ_CP159872.1"/>
</dbReference>